<feature type="transmembrane region" description="Helical" evidence="1">
    <location>
        <begin position="363"/>
        <end position="380"/>
    </location>
</feature>
<reference evidence="3" key="1">
    <citation type="submission" date="2018-03" db="EMBL/GenBank/DDBJ databases">
        <authorList>
            <person name="Rodrigo-Torres L."/>
            <person name="Arahal R. D."/>
            <person name="Lucena T."/>
        </authorList>
    </citation>
    <scope>NUCLEOTIDE SEQUENCE [LARGE SCALE GENOMIC DNA]</scope>
    <source>
        <strain evidence="3">CECT 8504</strain>
    </source>
</reference>
<evidence type="ECO:0000256" key="1">
    <source>
        <dbReference type="SAM" id="Phobius"/>
    </source>
</evidence>
<feature type="transmembrane region" description="Helical" evidence="1">
    <location>
        <begin position="93"/>
        <end position="116"/>
    </location>
</feature>
<sequence>MGPTRLRDRAAPALGHLDAKLAALTVFLSPMNYFRLEQVYLTLSDAAACATLFVMLYRGSMSRAPFGIVTPLWLAGFLALAAGLTIGSVASGAMGSLVVILAQYFFSFVLLVFVLAGRPYREIVALLKTLILSIVVVMVFGAYVVHFVPNPDWRFVSGNGRMRSLVERENAAAALGAIGIVLLLNLALLGEVRRMATILCLPIFLYGVTLTGSNTGLFMTTLGIILTVAFSGSARFIVQTALAAGAVVIVVVFLGDAILPDVFRERVMTALTSGDVNQAGTFEDRFYLIGEAIEIAQNTLVVGLGADQYRTISDHGAPVHNSYLLLLTEGGLLALSGLVMLLLSGITLAWVAIFMAGARTQGLIALTITLIYAASLNTFAHFYARFWSVPLILALGLAAARIDQKNRRP</sequence>
<dbReference type="EMBL" id="ONZF01000007">
    <property type="protein sequence ID" value="SPJ25217.1"/>
    <property type="molecule type" value="Genomic_DNA"/>
</dbReference>
<keyword evidence="1" id="KW-1133">Transmembrane helix</keyword>
<dbReference type="PANTHER" id="PTHR37422">
    <property type="entry name" value="TEICHURONIC ACID BIOSYNTHESIS PROTEIN TUAE"/>
    <property type="match status" value="1"/>
</dbReference>
<name>A0A2R8BYG5_9RHOB</name>
<dbReference type="AlphaFoldDB" id="A0A2R8BYG5"/>
<keyword evidence="1" id="KW-0472">Membrane</keyword>
<dbReference type="PANTHER" id="PTHR37422:SF13">
    <property type="entry name" value="LIPOPOLYSACCHARIDE BIOSYNTHESIS PROTEIN PA4999-RELATED"/>
    <property type="match status" value="1"/>
</dbReference>
<proteinExistence type="predicted"/>
<evidence type="ECO:0008006" key="4">
    <source>
        <dbReference type="Google" id="ProtNLM"/>
    </source>
</evidence>
<feature type="transmembrane region" description="Helical" evidence="1">
    <location>
        <begin position="171"/>
        <end position="188"/>
    </location>
</feature>
<protein>
    <recommendedName>
        <fullName evidence="4">O-antigen ligase domain-containing protein</fullName>
    </recommendedName>
</protein>
<feature type="transmembrane region" description="Helical" evidence="1">
    <location>
        <begin position="123"/>
        <end position="145"/>
    </location>
</feature>
<dbReference type="RefSeq" id="WP_181375814.1">
    <property type="nucleotide sequence ID" value="NZ_ONZF01000007.1"/>
</dbReference>
<keyword evidence="1" id="KW-0812">Transmembrane</keyword>
<feature type="transmembrane region" description="Helical" evidence="1">
    <location>
        <begin position="332"/>
        <end position="356"/>
    </location>
</feature>
<organism evidence="2 3">
    <name type="scientific">Palleronia abyssalis</name>
    <dbReference type="NCBI Taxonomy" id="1501240"/>
    <lineage>
        <taxon>Bacteria</taxon>
        <taxon>Pseudomonadati</taxon>
        <taxon>Pseudomonadota</taxon>
        <taxon>Alphaproteobacteria</taxon>
        <taxon>Rhodobacterales</taxon>
        <taxon>Roseobacteraceae</taxon>
        <taxon>Palleronia</taxon>
    </lineage>
</organism>
<keyword evidence="3" id="KW-1185">Reference proteome</keyword>
<feature type="transmembrane region" description="Helical" evidence="1">
    <location>
        <begin position="64"/>
        <end position="87"/>
    </location>
</feature>
<gene>
    <name evidence="2" type="ORF">PAA8504_03067</name>
</gene>
<dbReference type="Proteomes" id="UP000244912">
    <property type="component" value="Unassembled WGS sequence"/>
</dbReference>
<feature type="transmembrane region" description="Helical" evidence="1">
    <location>
        <begin position="241"/>
        <end position="259"/>
    </location>
</feature>
<evidence type="ECO:0000313" key="3">
    <source>
        <dbReference type="Proteomes" id="UP000244912"/>
    </source>
</evidence>
<accession>A0A2R8BYG5</accession>
<evidence type="ECO:0000313" key="2">
    <source>
        <dbReference type="EMBL" id="SPJ25217.1"/>
    </source>
</evidence>
<dbReference type="InterPro" id="IPR051533">
    <property type="entry name" value="WaaL-like"/>
</dbReference>